<comment type="caution">
    <text evidence="1">The sequence shown here is derived from an EMBL/GenBank/DDBJ whole genome shotgun (WGS) entry which is preliminary data.</text>
</comment>
<dbReference type="EMBL" id="LHQQ01000016">
    <property type="protein sequence ID" value="KOS47466.1"/>
    <property type="molecule type" value="Genomic_DNA"/>
</dbReference>
<sequence length="93" mass="10856">MIYSKLGRYAFTQTPSTRNCLFFVKLLLLLRPRLCTMQSRKSKMEESPNANVPLFLCNVLESDMHADWHEWHLTITIANLYPVVSGHVEMRSK</sequence>
<evidence type="ECO:0000313" key="2">
    <source>
        <dbReference type="Proteomes" id="UP000037696"/>
    </source>
</evidence>
<name>A0A0M8P8H2_9EURO</name>
<reference evidence="1 2" key="1">
    <citation type="submission" date="2015-08" db="EMBL/GenBank/DDBJ databases">
        <title>Genome sequencing of Penicillium nordicum.</title>
        <authorList>
            <person name="Nguyen H.D."/>
            <person name="Seifert K.A."/>
        </authorList>
    </citation>
    <scope>NUCLEOTIDE SEQUENCE [LARGE SCALE GENOMIC DNA]</scope>
    <source>
        <strain evidence="1 2">DAOMC 185683</strain>
    </source>
</reference>
<organism evidence="1 2">
    <name type="scientific">Penicillium nordicum</name>
    <dbReference type="NCBI Taxonomy" id="229535"/>
    <lineage>
        <taxon>Eukaryota</taxon>
        <taxon>Fungi</taxon>
        <taxon>Dikarya</taxon>
        <taxon>Ascomycota</taxon>
        <taxon>Pezizomycotina</taxon>
        <taxon>Eurotiomycetes</taxon>
        <taxon>Eurotiomycetidae</taxon>
        <taxon>Eurotiales</taxon>
        <taxon>Aspergillaceae</taxon>
        <taxon>Penicillium</taxon>
    </lineage>
</organism>
<proteinExistence type="predicted"/>
<protein>
    <submittedName>
        <fullName evidence="1">Uncharacterized protein</fullName>
    </submittedName>
</protein>
<accession>A0A0M8P8H2</accession>
<keyword evidence="2" id="KW-1185">Reference proteome</keyword>
<dbReference type="AlphaFoldDB" id="A0A0M8P8H2"/>
<evidence type="ECO:0000313" key="1">
    <source>
        <dbReference type="EMBL" id="KOS47466.1"/>
    </source>
</evidence>
<gene>
    <name evidence="1" type="ORF">ACN38_g1602</name>
</gene>
<dbReference type="Proteomes" id="UP000037696">
    <property type="component" value="Unassembled WGS sequence"/>
</dbReference>